<evidence type="ECO:0000256" key="1">
    <source>
        <dbReference type="SAM" id="MobiDB-lite"/>
    </source>
</evidence>
<dbReference type="PANTHER" id="PTHR37162:SF1">
    <property type="entry name" value="BED-TYPE DOMAIN-CONTAINING PROTEIN"/>
    <property type="match status" value="1"/>
</dbReference>
<comment type="caution">
    <text evidence="2">The sequence shown here is derived from an EMBL/GenBank/DDBJ whole genome shotgun (WGS) entry which is preliminary data.</text>
</comment>
<keyword evidence="3" id="KW-1185">Reference proteome</keyword>
<gene>
    <name evidence="2" type="ORF">SKAU_G00020680</name>
</gene>
<dbReference type="Proteomes" id="UP001152622">
    <property type="component" value="Chromosome 1"/>
</dbReference>
<feature type="region of interest" description="Disordered" evidence="1">
    <location>
        <begin position="629"/>
        <end position="665"/>
    </location>
</feature>
<dbReference type="SUPFAM" id="SSF53098">
    <property type="entry name" value="Ribonuclease H-like"/>
    <property type="match status" value="1"/>
</dbReference>
<reference evidence="2" key="1">
    <citation type="journal article" date="2023" name="Science">
        <title>Genome structures resolve the early diversification of teleost fishes.</title>
        <authorList>
            <person name="Parey E."/>
            <person name="Louis A."/>
            <person name="Montfort J."/>
            <person name="Bouchez O."/>
            <person name="Roques C."/>
            <person name="Iampietro C."/>
            <person name="Lluch J."/>
            <person name="Castinel A."/>
            <person name="Donnadieu C."/>
            <person name="Desvignes T."/>
            <person name="Floi Bucao C."/>
            <person name="Jouanno E."/>
            <person name="Wen M."/>
            <person name="Mejri S."/>
            <person name="Dirks R."/>
            <person name="Jansen H."/>
            <person name="Henkel C."/>
            <person name="Chen W.J."/>
            <person name="Zahm M."/>
            <person name="Cabau C."/>
            <person name="Klopp C."/>
            <person name="Thompson A.W."/>
            <person name="Robinson-Rechavi M."/>
            <person name="Braasch I."/>
            <person name="Lecointre G."/>
            <person name="Bobe J."/>
            <person name="Postlethwait J.H."/>
            <person name="Berthelot C."/>
            <person name="Roest Crollius H."/>
            <person name="Guiguen Y."/>
        </authorList>
    </citation>
    <scope>NUCLEOTIDE SEQUENCE</scope>
    <source>
        <strain evidence="2">WJC10195</strain>
    </source>
</reference>
<name>A0A9Q1GBS9_SYNKA</name>
<dbReference type="InterPro" id="IPR012337">
    <property type="entry name" value="RNaseH-like_sf"/>
</dbReference>
<evidence type="ECO:0008006" key="4">
    <source>
        <dbReference type="Google" id="ProtNLM"/>
    </source>
</evidence>
<dbReference type="EMBL" id="JAINUF010000001">
    <property type="protein sequence ID" value="KAJ8381290.1"/>
    <property type="molecule type" value="Genomic_DNA"/>
</dbReference>
<dbReference type="OrthoDB" id="8950845at2759"/>
<evidence type="ECO:0000313" key="2">
    <source>
        <dbReference type="EMBL" id="KAJ8381290.1"/>
    </source>
</evidence>
<organism evidence="2 3">
    <name type="scientific">Synaphobranchus kaupii</name>
    <name type="common">Kaup's arrowtooth eel</name>
    <dbReference type="NCBI Taxonomy" id="118154"/>
    <lineage>
        <taxon>Eukaryota</taxon>
        <taxon>Metazoa</taxon>
        <taxon>Chordata</taxon>
        <taxon>Craniata</taxon>
        <taxon>Vertebrata</taxon>
        <taxon>Euteleostomi</taxon>
        <taxon>Actinopterygii</taxon>
        <taxon>Neopterygii</taxon>
        <taxon>Teleostei</taxon>
        <taxon>Anguilliformes</taxon>
        <taxon>Synaphobranchidae</taxon>
        <taxon>Synaphobranchus</taxon>
    </lineage>
</organism>
<dbReference type="AlphaFoldDB" id="A0A9Q1GBS9"/>
<proteinExistence type="predicted"/>
<accession>A0A9Q1GBS9</accession>
<dbReference type="PANTHER" id="PTHR37162">
    <property type="entry name" value="HAT FAMILY DIMERISATION DOMAINCONTAINING PROTEIN-RELATED"/>
    <property type="match status" value="1"/>
</dbReference>
<sequence>MADRVCEQKVRVCSFLAEHDLSFTIAQPLVSLAKKLAEDKTALSRLTLSNSQASYVTTHGIAPQLKRQLSEKLHNAFFSLNADESTNQNNDRLLNILVRFYDDEIGSVVTQHLASKKVNIADATALLKALSDVLQEFSLNWNQVVSVLFDNCAVMRGKKTGVETQVRKQNPALLDVCGDTVHMVSNASKQFLEPFKGMLEDVCSDIFYDKSPKQREIFKEFQGLLHVQSQKGYLSLKRPISSRFLQMLEVANRTKELLDVLLVHFYCYLSKEDQLKHRHMINRVLEQHSVTDAERARVRQLQQQQGSCRLQTDAAGNRKRRITRVLFDDFDRLTVLLDLYRGLLPTFQSFLKNLQHEKPLVHVLHAEMVVLVRAFLSLFMKPQHIPISVKELKKVNVTDPSLQRSDKGLSVGPHSFESMSKARLHNQHWVEEVYTALTEGYVKAGKYLLKKLPLENSTITNLATLSPTMIQHEATRQGLLSLGRSLPNVLDTAKLGQLDAEVRAYQVDVDILNLQREYPTDARIDVDWWRKVFLLKTQTGERRYPVMQKLVKALLSIFTGPLVEGSFNLMDDILEADRTSMNVETYESLAFIKSHLKAEGKTASTVAISSSMRRSCLSSYQTYQTRLQEKTAREEEQRNKRLEAAVGVESSGKKGQMDNPKASGVWNFLKRKPDSALKGFTIPKKKKI</sequence>
<protein>
    <recommendedName>
        <fullName evidence="4">DUF4371 domain-containing protein</fullName>
    </recommendedName>
</protein>
<evidence type="ECO:0000313" key="3">
    <source>
        <dbReference type="Proteomes" id="UP001152622"/>
    </source>
</evidence>
<feature type="compositionally biased region" description="Basic and acidic residues" evidence="1">
    <location>
        <begin position="629"/>
        <end position="643"/>
    </location>
</feature>